<evidence type="ECO:0000313" key="11">
    <source>
        <dbReference type="Ensembl" id="ENSMODP00000039360.2"/>
    </source>
</evidence>
<dbReference type="SUPFAM" id="SSF69318">
    <property type="entry name" value="Integrin alpha N-terminal domain"/>
    <property type="match status" value="1"/>
</dbReference>
<dbReference type="Bgee" id="ENSMODG00000012883">
    <property type="expression patterns" value="Expressed in endometrium and 18 other cell types or tissues"/>
</dbReference>
<dbReference type="GO" id="GO:0016020">
    <property type="term" value="C:membrane"/>
    <property type="evidence" value="ECO:0007669"/>
    <property type="project" value="UniProtKB-SubCell"/>
</dbReference>
<dbReference type="ExpressionAtlas" id="K7E0Q9">
    <property type="expression patterns" value="baseline"/>
</dbReference>
<evidence type="ECO:0000256" key="4">
    <source>
        <dbReference type="ARBA" id="ARBA00022729"/>
    </source>
</evidence>
<dbReference type="AlphaFoldDB" id="K7E0Q9"/>
<name>K7E0Q9_MONDO</name>
<dbReference type="Gene3D" id="2.130.10.130">
    <property type="entry name" value="Integrin alpha, N-terminal"/>
    <property type="match status" value="2"/>
</dbReference>
<keyword evidence="6 8" id="KW-0472">Membrane</keyword>
<keyword evidence="12" id="KW-1185">Reference proteome</keyword>
<evidence type="ECO:0000256" key="1">
    <source>
        <dbReference type="ARBA" id="ARBA00004479"/>
    </source>
</evidence>
<feature type="signal peptide" evidence="9">
    <location>
        <begin position="1"/>
        <end position="32"/>
    </location>
</feature>
<evidence type="ECO:0000256" key="9">
    <source>
        <dbReference type="SAM" id="SignalP"/>
    </source>
</evidence>
<organism evidence="11 12">
    <name type="scientific">Monodelphis domestica</name>
    <name type="common">Gray short-tailed opossum</name>
    <dbReference type="NCBI Taxonomy" id="13616"/>
    <lineage>
        <taxon>Eukaryota</taxon>
        <taxon>Metazoa</taxon>
        <taxon>Chordata</taxon>
        <taxon>Craniata</taxon>
        <taxon>Vertebrata</taxon>
        <taxon>Euteleostomi</taxon>
        <taxon>Mammalia</taxon>
        <taxon>Metatheria</taxon>
        <taxon>Didelphimorphia</taxon>
        <taxon>Didelphidae</taxon>
        <taxon>Monodelphis</taxon>
    </lineage>
</organism>
<evidence type="ECO:0000256" key="5">
    <source>
        <dbReference type="ARBA" id="ARBA00022989"/>
    </source>
</evidence>
<accession>K7E0Q9</accession>
<dbReference type="GeneTree" id="ENSGT00390000013367"/>
<evidence type="ECO:0000256" key="7">
    <source>
        <dbReference type="ARBA" id="ARBA00023180"/>
    </source>
</evidence>
<evidence type="ECO:0000256" key="3">
    <source>
        <dbReference type="ARBA" id="ARBA00022692"/>
    </source>
</evidence>
<proteinExistence type="inferred from homology"/>
<keyword evidence="5 8" id="KW-1133">Transmembrane helix</keyword>
<evidence type="ECO:0000256" key="2">
    <source>
        <dbReference type="ARBA" id="ARBA00006496"/>
    </source>
</evidence>
<keyword evidence="4 9" id="KW-0732">Signal</keyword>
<evidence type="ECO:0000313" key="12">
    <source>
        <dbReference type="Proteomes" id="UP000002280"/>
    </source>
</evidence>
<reference evidence="11" key="3">
    <citation type="submission" date="2025-09" db="UniProtKB">
        <authorList>
            <consortium name="Ensembl"/>
        </authorList>
    </citation>
    <scope>IDENTIFICATION</scope>
</reference>
<evidence type="ECO:0000256" key="6">
    <source>
        <dbReference type="ARBA" id="ARBA00023136"/>
    </source>
</evidence>
<dbReference type="InterPro" id="IPR024881">
    <property type="entry name" value="Tip"/>
</dbReference>
<reference evidence="11" key="2">
    <citation type="submission" date="2025-08" db="UniProtKB">
        <authorList>
            <consortium name="Ensembl"/>
        </authorList>
    </citation>
    <scope>IDENTIFICATION</scope>
</reference>
<gene>
    <name evidence="11" type="primary">ITFG1</name>
</gene>
<dbReference type="PANTHER" id="PTHR13412">
    <property type="entry name" value="T-CELL IMMUNOMODULATORY PROTEIN HOMOLOG"/>
    <property type="match status" value="1"/>
</dbReference>
<sequence length="597" mass="66200">MAAAAAGRLLGTWALLAQLLGLGLLGPDSARALHNVTAELFGSEAWGTVAAFGDFNSDKQTDLFVLRERNDLIIFLADQKEPYFKPKVTLSMKNQSSLITSVVPGDYDGDSQMDVLLTYLPQNHVNNELLVVIFWGQNQTLNPRNKTVFNRTFYDEPLIMDFNGDLIPDVFGVTNVSSQPQILIGGNLSWHPVLNIQSKMKIPHSHAFIDLNKDFTADLFLTTVSRSNAVQFEIWENKDGNYSSATYTTEKPQNMKLVGQSAFADFDGDGQTDHLLPGCEDENCQKCAIYLSKPGSNQWIPVIQDFSYKGTVWGFVPFNHEQLPAEIPIPITLHIGDYNMDGYPDALAILRNTSGSNQQAFLLENVPCNNASCERAGRMFKVYWELSDLNQIKDAVVATFFDIYEDGILDIIVLSKGYKKNDFAIHTLKNNFEADAYFVKVIVLSGLCSNDCPHKITPFGVNQPGPYIMYTAVDANGYLKNGSAGQLSQSAHLALQLPYNVLGLGRSANFLDHLYVGIPRPLGEKAIRKQEWTAIIPNSQLIVIPYPHNVPRSWSAKLYLTPSNIVLLTAIALIGVCVFILAIIGILHWQEKKAAES</sequence>
<comment type="similarity">
    <text evidence="2">Belongs to the TIP family.</text>
</comment>
<dbReference type="eggNOG" id="KOG4550">
    <property type="taxonomic scope" value="Eukaryota"/>
</dbReference>
<feature type="domain" description="T-cell immunomodulatory protein TIP C2" evidence="10">
    <location>
        <begin position="458"/>
        <end position="559"/>
    </location>
</feature>
<dbReference type="InterPro" id="IPR028994">
    <property type="entry name" value="Integrin_alpha_N"/>
</dbReference>
<comment type="subcellular location">
    <subcellularLocation>
        <location evidence="1">Membrane</location>
        <topology evidence="1">Single-pass type I membrane protein</topology>
    </subcellularLocation>
</comment>
<evidence type="ECO:0000256" key="8">
    <source>
        <dbReference type="SAM" id="Phobius"/>
    </source>
</evidence>
<dbReference type="InterPro" id="IPR013517">
    <property type="entry name" value="FG-GAP"/>
</dbReference>
<feature type="chain" id="PRO_5023923675" evidence="9">
    <location>
        <begin position="33"/>
        <end position="597"/>
    </location>
</feature>
<dbReference type="Pfam" id="PF23122">
    <property type="entry name" value="C2_ITFG1"/>
    <property type="match status" value="1"/>
</dbReference>
<reference evidence="11 12" key="1">
    <citation type="journal article" date="2007" name="Nature">
        <title>Genome of the marsupial Monodelphis domestica reveals innovation in non-coding sequences.</title>
        <authorList>
            <person name="Mikkelsen T.S."/>
            <person name="Wakefield M.J."/>
            <person name="Aken B."/>
            <person name="Amemiya C.T."/>
            <person name="Chang J.L."/>
            <person name="Duke S."/>
            <person name="Garber M."/>
            <person name="Gentles A.J."/>
            <person name="Goodstadt L."/>
            <person name="Heger A."/>
            <person name="Jurka J."/>
            <person name="Kamal M."/>
            <person name="Mauceli E."/>
            <person name="Searle S.M."/>
            <person name="Sharpe T."/>
            <person name="Baker M.L."/>
            <person name="Batzer M.A."/>
            <person name="Benos P.V."/>
            <person name="Belov K."/>
            <person name="Clamp M."/>
            <person name="Cook A."/>
            <person name="Cuff J."/>
            <person name="Das R."/>
            <person name="Davidow L."/>
            <person name="Deakin J.E."/>
            <person name="Fazzari M.J."/>
            <person name="Glass J.L."/>
            <person name="Grabherr M."/>
            <person name="Greally J.M."/>
            <person name="Gu W."/>
            <person name="Hore T.A."/>
            <person name="Huttley G.A."/>
            <person name="Kleber M."/>
            <person name="Jirtle R.L."/>
            <person name="Koina E."/>
            <person name="Lee J.T."/>
            <person name="Mahony S."/>
            <person name="Marra M.A."/>
            <person name="Miller R.D."/>
            <person name="Nicholls R.D."/>
            <person name="Oda M."/>
            <person name="Papenfuss A.T."/>
            <person name="Parra Z.E."/>
            <person name="Pollock D.D."/>
            <person name="Ray D.A."/>
            <person name="Schein J.E."/>
            <person name="Speed T.P."/>
            <person name="Thompson K."/>
            <person name="VandeBerg J.L."/>
            <person name="Wade C.M."/>
            <person name="Walker J.A."/>
            <person name="Waters P.D."/>
            <person name="Webber C."/>
            <person name="Weidman J.R."/>
            <person name="Xie X."/>
            <person name="Zody M.C."/>
            <person name="Baldwin J."/>
            <person name="Abdouelleil A."/>
            <person name="Abdulkadir J."/>
            <person name="Abebe A."/>
            <person name="Abera B."/>
            <person name="Abreu J."/>
            <person name="Acer S.C."/>
            <person name="Aftuck L."/>
            <person name="Alexander A."/>
            <person name="An P."/>
            <person name="Anderson E."/>
            <person name="Anderson S."/>
            <person name="Arachi H."/>
            <person name="Azer M."/>
            <person name="Bachantsang P."/>
            <person name="Barry A."/>
            <person name="Bayul T."/>
            <person name="Berlin A."/>
            <person name="Bessette D."/>
            <person name="Bloom T."/>
            <person name="Bloom T."/>
            <person name="Boguslavskiy L."/>
            <person name="Bonnet C."/>
            <person name="Boukhgalter B."/>
            <person name="Bourzgui I."/>
            <person name="Brown A."/>
            <person name="Cahill P."/>
            <person name="Channer S."/>
            <person name="Cheshatsang Y."/>
            <person name="Chuda L."/>
            <person name="Citroen M."/>
            <person name="Collymore A."/>
            <person name="Cooke P."/>
            <person name="Costello M."/>
            <person name="D'Aco K."/>
            <person name="Daza R."/>
            <person name="De Haan G."/>
            <person name="DeGray S."/>
            <person name="DeMaso C."/>
            <person name="Dhargay N."/>
            <person name="Dooley K."/>
            <person name="Dooley E."/>
            <person name="Doricent M."/>
            <person name="Dorje P."/>
            <person name="Dorjee K."/>
            <person name="Dupes A."/>
            <person name="Elong R."/>
            <person name="Falk J."/>
            <person name="Farina A."/>
            <person name="Faro S."/>
            <person name="Ferguson D."/>
            <person name="Fisher S."/>
            <person name="Foley C.D."/>
            <person name="Franke A."/>
            <person name="Friedrich D."/>
            <person name="Gadbois L."/>
            <person name="Gearin G."/>
            <person name="Gearin C.R."/>
            <person name="Giannoukos G."/>
            <person name="Goode T."/>
            <person name="Graham J."/>
            <person name="Grandbois E."/>
            <person name="Grewal S."/>
            <person name="Gyaltsen K."/>
            <person name="Hafez N."/>
            <person name="Hagos B."/>
            <person name="Hall J."/>
            <person name="Henson C."/>
            <person name="Hollinger A."/>
            <person name="Honan T."/>
            <person name="Huard M.D."/>
            <person name="Hughes L."/>
            <person name="Hurhula B."/>
            <person name="Husby M.E."/>
            <person name="Kamat A."/>
            <person name="Kanga B."/>
            <person name="Kashin S."/>
            <person name="Khazanovich D."/>
            <person name="Kisner P."/>
            <person name="Lance K."/>
            <person name="Lara M."/>
            <person name="Lee W."/>
            <person name="Lennon N."/>
            <person name="Letendre F."/>
            <person name="LeVine R."/>
            <person name="Lipovsky A."/>
            <person name="Liu X."/>
            <person name="Liu J."/>
            <person name="Liu S."/>
            <person name="Lokyitsang T."/>
            <person name="Lokyitsang Y."/>
            <person name="Lubonja R."/>
            <person name="Lui A."/>
            <person name="MacDonald P."/>
            <person name="Magnisalis V."/>
            <person name="Maru K."/>
            <person name="Matthews C."/>
            <person name="McCusker W."/>
            <person name="McDonough S."/>
            <person name="Mehta T."/>
            <person name="Meldrim J."/>
            <person name="Meneus L."/>
            <person name="Mihai O."/>
            <person name="Mihalev A."/>
            <person name="Mihova T."/>
            <person name="Mittelman R."/>
            <person name="Mlenga V."/>
            <person name="Montmayeur A."/>
            <person name="Mulrain L."/>
            <person name="Navidi A."/>
            <person name="Naylor J."/>
            <person name="Negash T."/>
            <person name="Nguyen T."/>
            <person name="Nguyen N."/>
            <person name="Nicol R."/>
            <person name="Norbu C."/>
            <person name="Norbu N."/>
            <person name="Novod N."/>
            <person name="O'Neill B."/>
            <person name="Osman S."/>
            <person name="Markiewicz E."/>
            <person name="Oyono O.L."/>
            <person name="Patti C."/>
            <person name="Phunkhang P."/>
            <person name="Pierre F."/>
            <person name="Priest M."/>
            <person name="Raghuraman S."/>
            <person name="Rege F."/>
            <person name="Reyes R."/>
            <person name="Rise C."/>
            <person name="Rogov P."/>
            <person name="Ross K."/>
            <person name="Ryan E."/>
            <person name="Settipalli S."/>
            <person name="Shea T."/>
            <person name="Sherpa N."/>
            <person name="Shi L."/>
            <person name="Shih D."/>
            <person name="Sparrow T."/>
            <person name="Spaulding J."/>
            <person name="Stalker J."/>
            <person name="Stange-Thomann N."/>
            <person name="Stavropoulos S."/>
            <person name="Stone C."/>
            <person name="Strader C."/>
            <person name="Tesfaye S."/>
            <person name="Thomson T."/>
            <person name="Thoulutsang Y."/>
            <person name="Thoulutsang D."/>
            <person name="Topham K."/>
            <person name="Topping I."/>
            <person name="Tsamla T."/>
            <person name="Vassiliev H."/>
            <person name="Vo A."/>
            <person name="Wangchuk T."/>
            <person name="Wangdi T."/>
            <person name="Weiand M."/>
            <person name="Wilkinson J."/>
            <person name="Wilson A."/>
            <person name="Yadav S."/>
            <person name="Young G."/>
            <person name="Yu Q."/>
            <person name="Zembek L."/>
            <person name="Zhong D."/>
            <person name="Zimmer A."/>
            <person name="Zwirko Z."/>
            <person name="Jaffe D.B."/>
            <person name="Alvarez P."/>
            <person name="Brockman W."/>
            <person name="Butler J."/>
            <person name="Chin C."/>
            <person name="Gnerre S."/>
            <person name="MacCallum I."/>
            <person name="Graves J.A."/>
            <person name="Ponting C.P."/>
            <person name="Breen M."/>
            <person name="Samollow P.B."/>
            <person name="Lander E.S."/>
            <person name="Lindblad-Toh K."/>
        </authorList>
    </citation>
    <scope>NUCLEOTIDE SEQUENCE [LARGE SCALE GENOMIC DNA]</scope>
</reference>
<dbReference type="InterPro" id="IPR057089">
    <property type="entry name" value="C2_TIP"/>
</dbReference>
<dbReference type="PANTHER" id="PTHR13412:SF0">
    <property type="entry name" value="T-CELL IMMUNOMODULATORY PROTEIN"/>
    <property type="match status" value="1"/>
</dbReference>
<dbReference type="Ensembl" id="ENSMODT00000042471.2">
    <property type="protein sequence ID" value="ENSMODP00000039360.2"/>
    <property type="gene ID" value="ENSMODG00000012883.4"/>
</dbReference>
<protein>
    <submittedName>
        <fullName evidence="11">Integrin alpha FG-GAP repeat containing 1</fullName>
    </submittedName>
</protein>
<keyword evidence="3 8" id="KW-0812">Transmembrane</keyword>
<dbReference type="Pfam" id="PF13517">
    <property type="entry name" value="FG-GAP_3"/>
    <property type="match status" value="1"/>
</dbReference>
<feature type="transmembrane region" description="Helical" evidence="8">
    <location>
        <begin position="565"/>
        <end position="587"/>
    </location>
</feature>
<evidence type="ECO:0000259" key="10">
    <source>
        <dbReference type="Pfam" id="PF23122"/>
    </source>
</evidence>
<dbReference type="Proteomes" id="UP000002280">
    <property type="component" value="Chromosome 1"/>
</dbReference>
<keyword evidence="7" id="KW-0325">Glycoprotein</keyword>